<organism evidence="2 3">
    <name type="scientific">Macrostomum lignano</name>
    <dbReference type="NCBI Taxonomy" id="282301"/>
    <lineage>
        <taxon>Eukaryota</taxon>
        <taxon>Metazoa</taxon>
        <taxon>Spiralia</taxon>
        <taxon>Lophotrochozoa</taxon>
        <taxon>Platyhelminthes</taxon>
        <taxon>Rhabditophora</taxon>
        <taxon>Macrostomorpha</taxon>
        <taxon>Macrostomida</taxon>
        <taxon>Macrostomidae</taxon>
        <taxon>Macrostomum</taxon>
    </lineage>
</organism>
<dbReference type="Proteomes" id="UP000095280">
    <property type="component" value="Unplaced"/>
</dbReference>
<sequence length="214" mass="24189">MLQKLLPEWKLPEPAEKDPTAEGRKRLQLEPWSATPDVEKQPEQPQGKGKPPGPADKGKGKTANWFFLIVKFNRQRFEFKIWNNTCNFAIFVSISGKEDKKEAKASKGDKSQGGHGRRLRQARRVAIFASYYDATRRQPLQVTSLADCANKSEQLRQRGFSYLYSHPVQLTKFRAWKLIRPKVKRPLPRSEAPDASACGEVGDAVGGVTEEKPI</sequence>
<evidence type="ECO:0000313" key="2">
    <source>
        <dbReference type="Proteomes" id="UP000095280"/>
    </source>
</evidence>
<protein>
    <submittedName>
        <fullName evidence="3">40S ribosomal protein S6</fullName>
    </submittedName>
</protein>
<dbReference type="AlphaFoldDB" id="A0A1I8IVJ2"/>
<feature type="region of interest" description="Disordered" evidence="1">
    <location>
        <begin position="1"/>
        <end position="59"/>
    </location>
</feature>
<proteinExistence type="predicted"/>
<feature type="region of interest" description="Disordered" evidence="1">
    <location>
        <begin position="186"/>
        <end position="214"/>
    </location>
</feature>
<reference evidence="3" key="1">
    <citation type="submission" date="2016-11" db="UniProtKB">
        <authorList>
            <consortium name="WormBaseParasite"/>
        </authorList>
    </citation>
    <scope>IDENTIFICATION</scope>
</reference>
<name>A0A1I8IVJ2_9PLAT</name>
<dbReference type="WBParaSite" id="maker-uti_cns_0017414-snap-gene-0.3-mRNA-1">
    <property type="protein sequence ID" value="maker-uti_cns_0017414-snap-gene-0.3-mRNA-1"/>
    <property type="gene ID" value="maker-uti_cns_0017414-snap-gene-0.3"/>
</dbReference>
<feature type="compositionally biased region" description="Basic and acidic residues" evidence="1">
    <location>
        <begin position="10"/>
        <end position="28"/>
    </location>
</feature>
<evidence type="ECO:0000313" key="3">
    <source>
        <dbReference type="WBParaSite" id="maker-uti_cns_0017414-snap-gene-0.3-mRNA-1"/>
    </source>
</evidence>
<accession>A0A1I8IVJ2</accession>
<keyword evidence="2" id="KW-1185">Reference proteome</keyword>
<evidence type="ECO:0000256" key="1">
    <source>
        <dbReference type="SAM" id="MobiDB-lite"/>
    </source>
</evidence>